<organism evidence="2">
    <name type="scientific">Muthill virus</name>
    <dbReference type="NCBI Taxonomy" id="1807803"/>
    <lineage>
        <taxon>Viruses</taxon>
        <taxon>Riboviria</taxon>
    </lineage>
</organism>
<feature type="transmembrane region" description="Helical" evidence="1">
    <location>
        <begin position="421"/>
        <end position="444"/>
    </location>
</feature>
<name>A0A140HEP7_9VIRU</name>
<evidence type="ECO:0000256" key="1">
    <source>
        <dbReference type="SAM" id="Phobius"/>
    </source>
</evidence>
<keyword evidence="1" id="KW-0472">Membrane</keyword>
<keyword evidence="1" id="KW-0812">Transmembrane</keyword>
<sequence length="617" mass="70107">MRFLAHTLFIQFIIFPFIFVSPQALTSVTDLRQTCCLCEKYNLNCPFCTYRLSSNACGTASNAGSTWANAVNSISSLMTVSASTLRPQNTEVYIRSWSASIFTNYYESTCLKSPTTIQAQGSEWISSAQCVARGSNCPLSDECFYLETYEDVCYSRCDKYAYTTYAGATNTFVCSESGYRMNAPKLAEYLLALSKCQPVLSISIQGDNLITRVPDTTNLDSFIRRNKQRAMIPLSRRLDSSVNVFCTDDPTFAAFANGENHFWWSNVLVIMRVGCSFYLPFSDEIDVCVDDLFFDTYAFACPFSTRPATKYLTAVDVTTYLPSPDTSGSNSTGGCCNTTCEQLNDRFACSYKHWIDYYVNASAQVGPADFDYEDYLKKQDQYASDRAQQSRSSWWDWLTAPGIALFWHYGEAAFINVIEPFFIALIEAISDIVIEILNTFIAIFKNSQQYIDRLIDIITQLLDVLFSLVALILKVFLGVLIRFEQHFMLFEYTVLFLLINSKILNNNIFSLIIVVLLMVVFGIDRHSPSVLLAFYNIQYSYVNFTGYDMERFDFAYTLTYHNPITGSNYTLTLFPPNMDVSTIGRYELNPSEPITFDPYPVETKPITCSQFNRFPIN</sequence>
<evidence type="ECO:0000313" key="2">
    <source>
        <dbReference type="EMBL" id="AMO03224.1"/>
    </source>
</evidence>
<proteinExistence type="predicted"/>
<protein>
    <submittedName>
        <fullName evidence="2">Uncharacterized protein</fullName>
    </submittedName>
</protein>
<feature type="transmembrane region" description="Helical" evidence="1">
    <location>
        <begin position="464"/>
        <end position="483"/>
    </location>
</feature>
<reference evidence="2" key="1">
    <citation type="journal article" date="2016" name="Evol. Bioinform. Online">
        <title>Twenty-Five New Viruses Associated with the Drosophilidae (Diptera).</title>
        <authorList>
            <person name="Webster C.L."/>
            <person name="Longdon B."/>
            <person name="Lewis S.H."/>
            <person name="Obbard D.J."/>
        </authorList>
    </citation>
    <scope>NUCLEOTIDE SEQUENCE</scope>
    <source>
        <strain evidence="2">Dimm_PoolSeq2</strain>
    </source>
</reference>
<accession>A0A140HEP7</accession>
<dbReference type="EMBL" id="KU754517">
    <property type="protein sequence ID" value="AMO03224.1"/>
    <property type="molecule type" value="Genomic_RNA"/>
</dbReference>
<feature type="transmembrane region" description="Helical" evidence="1">
    <location>
        <begin position="503"/>
        <end position="523"/>
    </location>
</feature>
<keyword evidence="1" id="KW-1133">Transmembrane helix</keyword>